<dbReference type="AlphaFoldDB" id="A0A1F6F128"/>
<name>A0A1F6F128_9BACT</name>
<reference evidence="1 2" key="1">
    <citation type="journal article" date="2016" name="Nat. Commun.">
        <title>Thousands of microbial genomes shed light on interconnected biogeochemical processes in an aquifer system.</title>
        <authorList>
            <person name="Anantharaman K."/>
            <person name="Brown C.T."/>
            <person name="Hug L.A."/>
            <person name="Sharon I."/>
            <person name="Castelle C.J."/>
            <person name="Probst A.J."/>
            <person name="Thomas B.C."/>
            <person name="Singh A."/>
            <person name="Wilkins M.J."/>
            <person name="Karaoz U."/>
            <person name="Brodie E.L."/>
            <person name="Williams K.H."/>
            <person name="Hubbard S.S."/>
            <person name="Banfield J.F."/>
        </authorList>
    </citation>
    <scope>NUCLEOTIDE SEQUENCE [LARGE SCALE GENOMIC DNA]</scope>
</reference>
<accession>A0A1F6F128</accession>
<evidence type="ECO:0000313" key="1">
    <source>
        <dbReference type="EMBL" id="OGG79557.1"/>
    </source>
</evidence>
<dbReference type="STRING" id="1798512.A3A39_02335"/>
<organism evidence="1 2">
    <name type="scientific">Candidatus Kaiserbacteria bacterium RIFCSPLOWO2_01_FULL_54_13</name>
    <dbReference type="NCBI Taxonomy" id="1798512"/>
    <lineage>
        <taxon>Bacteria</taxon>
        <taxon>Candidatus Kaiseribacteriota</taxon>
    </lineage>
</organism>
<sequence>MNIQTIGPEELGKLGWSVSMGELSAPAIPFVADLLDRHAGTHLLVFAPKIYTDGSPITLNSLRDRFGIDPAISEPCFYNQDWYLKEDFANEPLDGNWHLIRKDVLEDARAKSPEDIEATIPSSERFPSAALYAFAFLAWWFHTGGEKLWKHDFVWSRDRDHNGDRIYVGRYEDPDGINKNGFNIHRHLSLRSAYSAAPEITG</sequence>
<dbReference type="EMBL" id="MFLZ01000023">
    <property type="protein sequence ID" value="OGG79557.1"/>
    <property type="molecule type" value="Genomic_DNA"/>
</dbReference>
<protein>
    <submittedName>
        <fullName evidence="1">Uncharacterized protein</fullName>
    </submittedName>
</protein>
<evidence type="ECO:0000313" key="2">
    <source>
        <dbReference type="Proteomes" id="UP000177372"/>
    </source>
</evidence>
<comment type="caution">
    <text evidence="1">The sequence shown here is derived from an EMBL/GenBank/DDBJ whole genome shotgun (WGS) entry which is preliminary data.</text>
</comment>
<gene>
    <name evidence="1" type="ORF">A3A39_02335</name>
</gene>
<proteinExistence type="predicted"/>
<dbReference type="Proteomes" id="UP000177372">
    <property type="component" value="Unassembled WGS sequence"/>
</dbReference>